<dbReference type="STRING" id="1231657.A0A1Y1Z812"/>
<proteinExistence type="inferred from homology"/>
<dbReference type="OrthoDB" id="427186at2759"/>
<dbReference type="InterPro" id="IPR036959">
    <property type="entry name" value="Peptidase_C12_UCH_sf"/>
</dbReference>
<evidence type="ECO:0000256" key="2">
    <source>
        <dbReference type="ARBA" id="ARBA00009326"/>
    </source>
</evidence>
<evidence type="ECO:0000313" key="10">
    <source>
        <dbReference type="EMBL" id="ORY06403.1"/>
    </source>
</evidence>
<dbReference type="CDD" id="cd09616">
    <property type="entry name" value="Peptidase_C12_UCH_L1_L3"/>
    <property type="match status" value="1"/>
</dbReference>
<dbReference type="SUPFAM" id="SSF54001">
    <property type="entry name" value="Cysteine proteinases"/>
    <property type="match status" value="1"/>
</dbReference>
<dbReference type="PROSITE" id="PS52048">
    <property type="entry name" value="UCH_DOMAIN"/>
    <property type="match status" value="1"/>
</dbReference>
<dbReference type="GO" id="GO:0016579">
    <property type="term" value="P:protein deubiquitination"/>
    <property type="evidence" value="ECO:0007669"/>
    <property type="project" value="TreeGrafter"/>
</dbReference>
<dbReference type="InterPro" id="IPR038765">
    <property type="entry name" value="Papain-like_cys_pep_sf"/>
</dbReference>
<dbReference type="EC" id="3.4.19.12" evidence="8"/>
<comment type="catalytic activity">
    <reaction evidence="1 7 8">
        <text>Thiol-dependent hydrolysis of ester, thioester, amide, peptide and isopeptide bonds formed by the C-terminal Gly of ubiquitin (a 76-residue protein attached to proteins as an intracellular targeting signal).</text>
        <dbReference type="EC" id="3.4.19.12"/>
    </reaction>
</comment>
<protein>
    <recommendedName>
        <fullName evidence="8">Ubiquitin carboxyl-terminal hydrolase</fullName>
        <ecNumber evidence="8">3.4.19.12</ecNumber>
    </recommendedName>
</protein>
<dbReference type="Proteomes" id="UP000193144">
    <property type="component" value="Unassembled WGS sequence"/>
</dbReference>
<dbReference type="PRINTS" id="PR00707">
    <property type="entry name" value="UBCTHYDRLASE"/>
</dbReference>
<evidence type="ECO:0000256" key="1">
    <source>
        <dbReference type="ARBA" id="ARBA00000707"/>
    </source>
</evidence>
<evidence type="ECO:0000256" key="6">
    <source>
        <dbReference type="ARBA" id="ARBA00022807"/>
    </source>
</evidence>
<reference evidence="10 11" key="1">
    <citation type="submission" date="2016-07" db="EMBL/GenBank/DDBJ databases">
        <title>Pervasive Adenine N6-methylation of Active Genes in Fungi.</title>
        <authorList>
            <consortium name="DOE Joint Genome Institute"/>
            <person name="Mondo S.J."/>
            <person name="Dannebaum R.O."/>
            <person name="Kuo R.C."/>
            <person name="Labutti K."/>
            <person name="Haridas S."/>
            <person name="Kuo A."/>
            <person name="Salamov A."/>
            <person name="Ahrendt S.R."/>
            <person name="Lipzen A."/>
            <person name="Sullivan W."/>
            <person name="Andreopoulos W.B."/>
            <person name="Clum A."/>
            <person name="Lindquist E."/>
            <person name="Daum C."/>
            <person name="Ramamoorthy G.K."/>
            <person name="Gryganskyi A."/>
            <person name="Culley D."/>
            <person name="Magnuson J.K."/>
            <person name="James T.Y."/>
            <person name="O'Malley M.A."/>
            <person name="Stajich J.E."/>
            <person name="Spatafora J.W."/>
            <person name="Visel A."/>
            <person name="Grigoriev I.V."/>
        </authorList>
    </citation>
    <scope>NUCLEOTIDE SEQUENCE [LARGE SCALE GENOMIC DNA]</scope>
    <source>
        <strain evidence="10 11">CBS 115471</strain>
    </source>
</reference>
<keyword evidence="11" id="KW-1185">Reference proteome</keyword>
<dbReference type="GO" id="GO:0004843">
    <property type="term" value="F:cysteine-type deubiquitinase activity"/>
    <property type="evidence" value="ECO:0007669"/>
    <property type="project" value="UniProtKB-UniRule"/>
</dbReference>
<feature type="site" description="Important for enzyme activity" evidence="7">
    <location>
        <position position="199"/>
    </location>
</feature>
<accession>A0A1Y1Z812</accession>
<keyword evidence="4 7" id="KW-0833">Ubl conjugation pathway</keyword>
<dbReference type="Gene3D" id="3.40.532.10">
    <property type="entry name" value="Peptidase C12, ubiquitin carboxyl-terminal hydrolase"/>
    <property type="match status" value="1"/>
</dbReference>
<feature type="domain" description="UCH catalytic" evidence="9">
    <location>
        <begin position="15"/>
        <end position="248"/>
    </location>
</feature>
<evidence type="ECO:0000256" key="7">
    <source>
        <dbReference type="PROSITE-ProRule" id="PRU01393"/>
    </source>
</evidence>
<evidence type="ECO:0000256" key="8">
    <source>
        <dbReference type="RuleBase" id="RU361215"/>
    </source>
</evidence>
<feature type="active site" description="Proton donor" evidence="7">
    <location>
        <position position="182"/>
    </location>
</feature>
<comment type="similarity">
    <text evidence="2 7 8">Belongs to the peptidase C12 family.</text>
</comment>
<evidence type="ECO:0000256" key="3">
    <source>
        <dbReference type="ARBA" id="ARBA00022670"/>
    </source>
</evidence>
<evidence type="ECO:0000256" key="5">
    <source>
        <dbReference type="ARBA" id="ARBA00022801"/>
    </source>
</evidence>
<dbReference type="AlphaFoldDB" id="A0A1Y1Z812"/>
<dbReference type="InterPro" id="IPR001578">
    <property type="entry name" value="Peptidase_C12_UCH"/>
</dbReference>
<organism evidence="10 11">
    <name type="scientific">Clohesyomyces aquaticus</name>
    <dbReference type="NCBI Taxonomy" id="1231657"/>
    <lineage>
        <taxon>Eukaryota</taxon>
        <taxon>Fungi</taxon>
        <taxon>Dikarya</taxon>
        <taxon>Ascomycota</taxon>
        <taxon>Pezizomycotina</taxon>
        <taxon>Dothideomycetes</taxon>
        <taxon>Pleosporomycetidae</taxon>
        <taxon>Pleosporales</taxon>
        <taxon>Lindgomycetaceae</taxon>
        <taxon>Clohesyomyces</taxon>
    </lineage>
</organism>
<keyword evidence="5 7" id="KW-0378">Hydrolase</keyword>
<evidence type="ECO:0000313" key="11">
    <source>
        <dbReference type="Proteomes" id="UP000193144"/>
    </source>
</evidence>
<comment type="caution">
    <text evidence="10">The sequence shown here is derived from an EMBL/GenBank/DDBJ whole genome shotgun (WGS) entry which is preliminary data.</text>
</comment>
<name>A0A1Y1Z812_9PLEO</name>
<dbReference type="Pfam" id="PF01088">
    <property type="entry name" value="Peptidase_C12"/>
    <property type="match status" value="1"/>
</dbReference>
<keyword evidence="3 7" id="KW-0645">Protease</keyword>
<dbReference type="GO" id="GO:0006511">
    <property type="term" value="P:ubiquitin-dependent protein catabolic process"/>
    <property type="evidence" value="ECO:0007669"/>
    <property type="project" value="UniProtKB-UniRule"/>
</dbReference>
<gene>
    <name evidence="10" type="ORF">BCR34DRAFT_571404</name>
</gene>
<evidence type="ECO:0000256" key="4">
    <source>
        <dbReference type="ARBA" id="ARBA00022786"/>
    </source>
</evidence>
<feature type="active site" description="Nucleophile" evidence="7">
    <location>
        <position position="107"/>
    </location>
</feature>
<dbReference type="EMBL" id="MCFA01000117">
    <property type="protein sequence ID" value="ORY06403.1"/>
    <property type="molecule type" value="Genomic_DNA"/>
</dbReference>
<dbReference type="PANTHER" id="PTHR10589">
    <property type="entry name" value="UBIQUITIN CARBOXYL-TERMINAL HYDROLASE"/>
    <property type="match status" value="1"/>
</dbReference>
<dbReference type="FunFam" id="3.40.532.10:FF:000006">
    <property type="entry name" value="Ubiquitin carboxyl-terminal hydrolase"/>
    <property type="match status" value="1"/>
</dbReference>
<evidence type="ECO:0000259" key="9">
    <source>
        <dbReference type="PROSITE" id="PS52048"/>
    </source>
</evidence>
<sequence length="252" mass="27687">MGLSNPSADKIYRKHFIPLESNPEVFTELIHKLGVSQSLCFQDVLSLDDPELLAFLPRPAFASVLVCATTDAYNKRCEEEEARLGAYEGCGEDDDFVFFKQTINNACGLYGILHAVCNGNTRKSIGDDSVLGHLLKQCLPLKPDERALALEDSNELENVYASVARKGDTTAPESPEDEVDFHYFCFVKSGKNGHLLQMDGERARPIDLGELGAEEDVLSETCLKVIRAMVAESTNGTDLNFALMALVPADHN</sequence>
<keyword evidence="6 7" id="KW-0788">Thiol protease</keyword>
<feature type="site" description="Transition state stabilizer" evidence="7">
    <location>
        <position position="101"/>
    </location>
</feature>
<dbReference type="GO" id="GO:0005737">
    <property type="term" value="C:cytoplasm"/>
    <property type="evidence" value="ECO:0007669"/>
    <property type="project" value="TreeGrafter"/>
</dbReference>
<dbReference type="PANTHER" id="PTHR10589:SF17">
    <property type="entry name" value="UBIQUITIN CARBOXYL-TERMINAL HYDROLASE"/>
    <property type="match status" value="1"/>
</dbReference>